<organism evidence="13 14">
    <name type="scientific">Helicobacter trogontum</name>
    <dbReference type="NCBI Taxonomy" id="50960"/>
    <lineage>
        <taxon>Bacteria</taxon>
        <taxon>Pseudomonadati</taxon>
        <taxon>Campylobacterota</taxon>
        <taxon>Epsilonproteobacteria</taxon>
        <taxon>Campylobacterales</taxon>
        <taxon>Helicobacteraceae</taxon>
        <taxon>Helicobacter</taxon>
    </lineage>
</organism>
<evidence type="ECO:0000256" key="1">
    <source>
        <dbReference type="ARBA" id="ARBA00000213"/>
    </source>
</evidence>
<dbReference type="RefSeq" id="WP_104718738.1">
    <property type="nucleotide sequence ID" value="NZ_BAAFHN010000076.1"/>
</dbReference>
<dbReference type="InterPro" id="IPR000380">
    <property type="entry name" value="Topo_IA"/>
</dbReference>
<dbReference type="InterPro" id="IPR013825">
    <property type="entry name" value="Topo_IA_cen_sub2"/>
</dbReference>
<dbReference type="Pfam" id="PF01131">
    <property type="entry name" value="Topoisom_bac"/>
    <property type="match status" value="1"/>
</dbReference>
<keyword evidence="5" id="KW-0238">DNA-binding</keyword>
<dbReference type="SMART" id="SM00493">
    <property type="entry name" value="TOPRIM"/>
    <property type="match status" value="1"/>
</dbReference>
<dbReference type="InterPro" id="IPR006171">
    <property type="entry name" value="TOPRIM_dom"/>
</dbReference>
<keyword evidence="14" id="KW-1185">Reference proteome</keyword>
<evidence type="ECO:0000256" key="5">
    <source>
        <dbReference type="ARBA" id="ARBA00023125"/>
    </source>
</evidence>
<dbReference type="Gene3D" id="2.70.20.10">
    <property type="entry name" value="Topoisomerase I, domain 3"/>
    <property type="match status" value="1"/>
</dbReference>
<sequence>MQNSIIIIESPNKCEKIAHYSGAKVYATAGHFMQLRNDDSYVDYDTYEPQFIMMKEKEKSINFILQQCKNKEVYIATDPDREGYAIGYMIFQKIKNIAKSIKRAEFHEITKEGVEKGLKEAKDFSATNKNLYEAFKARSVGDKMVGYIMSPKLMQKFGIYKNISVGRVQTPALALIVKKELDIQAFNEKPKNERLSHRVTAKAIIENNEYILSNANIFRDKTEAQEFLDSIKNEKSALIASIESKESKKSPPKPFEAVSLIKEANSKLSFSSKDTMDLAQKLFEKGLITYHRTDSQMLSESFIDYLESQLKQHEWYEKRMYKAGKHSQAEAHEAIRITNLDSEVSNLNEKELKLYNLIKDNSMYSQAKDSLYQTMKYEFNILGRIFNLNLRIPTYLSAFEKNKSTDDTESEADMVIANSIPNLKEKDNIAIQEFTIKEIEAKAPQEYKESDFIPLLQKEGIGRPSTYASFVPTLLTREYIKIDKKGKKEVLVATQKGIQAIKYLEDMQDNWITTSEFTKSMEEILDLITESKATYLDFIKPLHARMGYAIPQKRETKKPTPKQIELATKIAKENNIELPSEVLESMKICSDFIDKHKQENSPTEKQLDYAKKIAENKGIALPKEVEISFKACSEFINKHKSSTNKSK</sequence>
<evidence type="ECO:0000256" key="4">
    <source>
        <dbReference type="ARBA" id="ARBA00023029"/>
    </source>
</evidence>
<feature type="domain" description="Topo IA-type catalytic" evidence="12">
    <location>
        <begin position="128"/>
        <end position="550"/>
    </location>
</feature>
<dbReference type="PANTHER" id="PTHR42785:SF1">
    <property type="entry name" value="DNA TOPOISOMERASE"/>
    <property type="match status" value="1"/>
</dbReference>
<dbReference type="PROSITE" id="PS52039">
    <property type="entry name" value="TOPO_IA_2"/>
    <property type="match status" value="1"/>
</dbReference>
<protein>
    <recommendedName>
        <fullName evidence="3">DNA topoisomerase</fullName>
        <ecNumber evidence="3">5.6.2.1</ecNumber>
    </recommendedName>
    <alternativeName>
        <fullName evidence="10">Omega-protein</fullName>
    </alternativeName>
    <alternativeName>
        <fullName evidence="9">Relaxing enzyme</fullName>
    </alternativeName>
    <alternativeName>
        <fullName evidence="7">Swivelase</fullName>
    </alternativeName>
    <alternativeName>
        <fullName evidence="8">Untwisting enzyme</fullName>
    </alternativeName>
</protein>
<dbReference type="InterPro" id="IPR003601">
    <property type="entry name" value="Topo_IA_2"/>
</dbReference>
<evidence type="ECO:0000259" key="11">
    <source>
        <dbReference type="PROSITE" id="PS50880"/>
    </source>
</evidence>
<evidence type="ECO:0000256" key="8">
    <source>
        <dbReference type="ARBA" id="ARBA00031985"/>
    </source>
</evidence>
<evidence type="ECO:0000313" key="14">
    <source>
        <dbReference type="Proteomes" id="UP001562457"/>
    </source>
</evidence>
<reference evidence="13 14" key="1">
    <citation type="submission" date="2024-06" db="EMBL/GenBank/DDBJ databases">
        <title>Draft genome sequence of Helicobacter trogontum NHP16-4001.</title>
        <authorList>
            <person name="Rimbara E."/>
            <person name="Suzuki M."/>
        </authorList>
    </citation>
    <scope>NUCLEOTIDE SEQUENCE [LARGE SCALE GENOMIC DNA]</scope>
    <source>
        <strain evidence="13 14">NHP16-4001</strain>
    </source>
</reference>
<evidence type="ECO:0000256" key="7">
    <source>
        <dbReference type="ARBA" id="ARBA00030003"/>
    </source>
</evidence>
<dbReference type="Proteomes" id="UP001562457">
    <property type="component" value="Unassembled WGS sequence"/>
</dbReference>
<dbReference type="PANTHER" id="PTHR42785">
    <property type="entry name" value="DNA TOPOISOMERASE, TYPE IA, CORE"/>
    <property type="match status" value="1"/>
</dbReference>
<name>A0ABQ0D6B4_9HELI</name>
<dbReference type="EMBL" id="BAAFHN010000076">
    <property type="protein sequence ID" value="GAB0173901.1"/>
    <property type="molecule type" value="Genomic_DNA"/>
</dbReference>
<dbReference type="PRINTS" id="PR00417">
    <property type="entry name" value="PRTPISMRASEI"/>
</dbReference>
<dbReference type="EC" id="5.6.2.1" evidence="3"/>
<gene>
    <name evidence="13" type="primary">topA1/topA</name>
    <name evidence="13" type="ORF">NHP164001_19230</name>
</gene>
<dbReference type="InterPro" id="IPR013497">
    <property type="entry name" value="Topo_IA_cen"/>
</dbReference>
<dbReference type="PROSITE" id="PS50880">
    <property type="entry name" value="TOPRIM"/>
    <property type="match status" value="1"/>
</dbReference>
<dbReference type="Gene3D" id="1.10.290.10">
    <property type="entry name" value="Topoisomerase I, domain 4"/>
    <property type="match status" value="1"/>
</dbReference>
<evidence type="ECO:0000313" key="13">
    <source>
        <dbReference type="EMBL" id="GAB0173901.1"/>
    </source>
</evidence>
<evidence type="ECO:0000256" key="10">
    <source>
        <dbReference type="ARBA" id="ARBA00032877"/>
    </source>
</evidence>
<evidence type="ECO:0000256" key="3">
    <source>
        <dbReference type="ARBA" id="ARBA00012891"/>
    </source>
</evidence>
<evidence type="ECO:0000256" key="2">
    <source>
        <dbReference type="ARBA" id="ARBA00009446"/>
    </source>
</evidence>
<accession>A0ABQ0D6B4</accession>
<dbReference type="InterPro" id="IPR023405">
    <property type="entry name" value="Topo_IA_core_domain"/>
</dbReference>
<dbReference type="InterPro" id="IPR013824">
    <property type="entry name" value="Topo_IA_cen_sub1"/>
</dbReference>
<comment type="similarity">
    <text evidence="2">Belongs to the type IA topoisomerase family.</text>
</comment>
<comment type="catalytic activity">
    <reaction evidence="1">
        <text>ATP-independent breakage of single-stranded DNA, followed by passage and rejoining.</text>
        <dbReference type="EC" id="5.6.2.1"/>
    </reaction>
</comment>
<dbReference type="Pfam" id="PF01751">
    <property type="entry name" value="Toprim"/>
    <property type="match status" value="1"/>
</dbReference>
<feature type="domain" description="Toprim" evidence="11">
    <location>
        <begin position="3"/>
        <end position="109"/>
    </location>
</feature>
<keyword evidence="6" id="KW-0413">Isomerase</keyword>
<dbReference type="SMART" id="SM00436">
    <property type="entry name" value="TOP1Bc"/>
    <property type="match status" value="1"/>
</dbReference>
<dbReference type="CDD" id="cd00186">
    <property type="entry name" value="TOP1Ac"/>
    <property type="match status" value="1"/>
</dbReference>
<dbReference type="Gene3D" id="3.40.50.140">
    <property type="match status" value="1"/>
</dbReference>
<proteinExistence type="inferred from homology"/>
<dbReference type="InterPro" id="IPR013826">
    <property type="entry name" value="Topo_IA_cen_sub3"/>
</dbReference>
<evidence type="ECO:0000259" key="12">
    <source>
        <dbReference type="PROSITE" id="PS52039"/>
    </source>
</evidence>
<dbReference type="InterPro" id="IPR003602">
    <property type="entry name" value="Topo_IA_DNA-bd_dom"/>
</dbReference>
<dbReference type="SMART" id="SM00437">
    <property type="entry name" value="TOP1Ac"/>
    <property type="match status" value="1"/>
</dbReference>
<comment type="caution">
    <text evidence="13">The sequence shown here is derived from an EMBL/GenBank/DDBJ whole genome shotgun (WGS) entry which is preliminary data.</text>
</comment>
<dbReference type="Gene3D" id="1.10.460.10">
    <property type="entry name" value="Topoisomerase I, domain 2"/>
    <property type="match status" value="1"/>
</dbReference>
<dbReference type="CDD" id="cd01028">
    <property type="entry name" value="TOPRIM_TopoIA"/>
    <property type="match status" value="1"/>
</dbReference>
<evidence type="ECO:0000256" key="6">
    <source>
        <dbReference type="ARBA" id="ARBA00023235"/>
    </source>
</evidence>
<dbReference type="SUPFAM" id="SSF56712">
    <property type="entry name" value="Prokaryotic type I DNA topoisomerase"/>
    <property type="match status" value="1"/>
</dbReference>
<keyword evidence="4" id="KW-0799">Topoisomerase</keyword>
<evidence type="ECO:0000256" key="9">
    <source>
        <dbReference type="ARBA" id="ARBA00032235"/>
    </source>
</evidence>